<evidence type="ECO:0008006" key="5">
    <source>
        <dbReference type="Google" id="ProtNLM"/>
    </source>
</evidence>
<evidence type="ECO:0000313" key="3">
    <source>
        <dbReference type="EMBL" id="GAA1823633.1"/>
    </source>
</evidence>
<dbReference type="EMBL" id="BAAANK010000001">
    <property type="protein sequence ID" value="GAA1823633.1"/>
    <property type="molecule type" value="Genomic_DNA"/>
</dbReference>
<evidence type="ECO:0000256" key="2">
    <source>
        <dbReference type="SAM" id="Phobius"/>
    </source>
</evidence>
<protein>
    <recommendedName>
        <fullName evidence="5">DUF202 domain-containing protein</fullName>
    </recommendedName>
</protein>
<evidence type="ECO:0000256" key="1">
    <source>
        <dbReference type="SAM" id="MobiDB-lite"/>
    </source>
</evidence>
<feature type="compositionally biased region" description="Basic and acidic residues" evidence="1">
    <location>
        <begin position="20"/>
        <end position="31"/>
    </location>
</feature>
<proteinExistence type="predicted"/>
<feature type="region of interest" description="Disordered" evidence="1">
    <location>
        <begin position="1"/>
        <end position="36"/>
    </location>
</feature>
<keyword evidence="2" id="KW-1133">Transmembrane helix</keyword>
<accession>A0ABN2MET3</accession>
<feature type="transmembrane region" description="Helical" evidence="2">
    <location>
        <begin position="83"/>
        <end position="105"/>
    </location>
</feature>
<evidence type="ECO:0000313" key="4">
    <source>
        <dbReference type="Proteomes" id="UP001501746"/>
    </source>
</evidence>
<gene>
    <name evidence="3" type="ORF">GCM10009750_02740</name>
</gene>
<organism evidence="3 4">
    <name type="scientific">Agromyces salentinus</name>
    <dbReference type="NCBI Taxonomy" id="269421"/>
    <lineage>
        <taxon>Bacteria</taxon>
        <taxon>Bacillati</taxon>
        <taxon>Actinomycetota</taxon>
        <taxon>Actinomycetes</taxon>
        <taxon>Micrococcales</taxon>
        <taxon>Microbacteriaceae</taxon>
        <taxon>Agromyces</taxon>
    </lineage>
</organism>
<keyword evidence="2" id="KW-0472">Membrane</keyword>
<reference evidence="3 4" key="1">
    <citation type="journal article" date="2019" name="Int. J. Syst. Evol. Microbiol.">
        <title>The Global Catalogue of Microorganisms (GCM) 10K type strain sequencing project: providing services to taxonomists for standard genome sequencing and annotation.</title>
        <authorList>
            <consortium name="The Broad Institute Genomics Platform"/>
            <consortium name="The Broad Institute Genome Sequencing Center for Infectious Disease"/>
            <person name="Wu L."/>
            <person name="Ma J."/>
        </authorList>
    </citation>
    <scope>NUCLEOTIDE SEQUENCE [LARGE SCALE GENOMIC DNA]</scope>
    <source>
        <strain evidence="3 4">JCM 14323</strain>
    </source>
</reference>
<sequence>MSEWSSPCPAFRRAPNVAGMEHHDERVDRDAPAPTPARRGLRFGLGIALTVIGLIGVLTYALMPRNTPAEGEGTADGLLQSGLIIGSALLTGLGILLIMLGVAMARRERAGRES</sequence>
<dbReference type="Proteomes" id="UP001501746">
    <property type="component" value="Unassembled WGS sequence"/>
</dbReference>
<comment type="caution">
    <text evidence="3">The sequence shown here is derived from an EMBL/GenBank/DDBJ whole genome shotgun (WGS) entry which is preliminary data.</text>
</comment>
<keyword evidence="4" id="KW-1185">Reference proteome</keyword>
<keyword evidence="2" id="KW-0812">Transmembrane</keyword>
<feature type="transmembrane region" description="Helical" evidence="2">
    <location>
        <begin position="43"/>
        <end position="63"/>
    </location>
</feature>
<name>A0ABN2MET3_9MICO</name>